<accession>A0A516SHG9</accession>
<evidence type="ECO:0000313" key="7">
    <source>
        <dbReference type="EMBL" id="QDQ27582.1"/>
    </source>
</evidence>
<keyword evidence="4 5" id="KW-0472">Membrane</keyword>
<evidence type="ECO:0000256" key="2">
    <source>
        <dbReference type="ARBA" id="ARBA00022692"/>
    </source>
</evidence>
<dbReference type="Pfam" id="PF04335">
    <property type="entry name" value="VirB8"/>
    <property type="match status" value="1"/>
</dbReference>
<dbReference type="InterPro" id="IPR007430">
    <property type="entry name" value="VirB8"/>
</dbReference>
<dbReference type="Proteomes" id="UP000317550">
    <property type="component" value="Chromosome"/>
</dbReference>
<sequence length="250" mass="27866">MSFKQLVGNFMPGRDQPRSLVAEPTSTVTVGKRPAAETNPYVEARREWNERYGDYIKQAHNWRLCALVSSLVALTAVVGLAYVGGQSKIVPYVVQVDKFGSAVAVGSADKVAPTDEKVVKAYLARFITDWRTVTTDHVTAKSAIERVYAMMASGSPALTKMNEYFKANNPFLVAEKIMVSVEVTSVLPISDHTWQLEWIEVTRDLRGELKSNVRMRASILVDKTPPEDERLFLINPLGVYATDLNWVQSL</sequence>
<evidence type="ECO:0000259" key="6">
    <source>
        <dbReference type="Pfam" id="PF04335"/>
    </source>
</evidence>
<dbReference type="InterPro" id="IPR035658">
    <property type="entry name" value="TrbF"/>
</dbReference>
<keyword evidence="2 5" id="KW-0812">Transmembrane</keyword>
<evidence type="ECO:0000256" key="3">
    <source>
        <dbReference type="ARBA" id="ARBA00022989"/>
    </source>
</evidence>
<dbReference type="SUPFAM" id="SSF54427">
    <property type="entry name" value="NTF2-like"/>
    <property type="match status" value="1"/>
</dbReference>
<reference evidence="8" key="1">
    <citation type="submission" date="2019-07" db="EMBL/GenBank/DDBJ databases">
        <title>Chitinimonas sp. nov., isolated from Ny-Alesund, arctica soil.</title>
        <authorList>
            <person name="Xu Q."/>
            <person name="Peng F."/>
        </authorList>
    </citation>
    <scope>NUCLEOTIDE SEQUENCE [LARGE SCALE GENOMIC DNA]</scope>
    <source>
        <strain evidence="8">R3-44</strain>
    </source>
</reference>
<dbReference type="RefSeq" id="WP_144278975.1">
    <property type="nucleotide sequence ID" value="NZ_CP041730.1"/>
</dbReference>
<keyword evidence="8" id="KW-1185">Reference proteome</keyword>
<protein>
    <submittedName>
        <fullName evidence="7">Conjugal transfer protein</fullName>
    </submittedName>
</protein>
<organism evidence="7 8">
    <name type="scientific">Chitinimonas arctica</name>
    <dbReference type="NCBI Taxonomy" id="2594795"/>
    <lineage>
        <taxon>Bacteria</taxon>
        <taxon>Pseudomonadati</taxon>
        <taxon>Pseudomonadota</taxon>
        <taxon>Betaproteobacteria</taxon>
        <taxon>Neisseriales</taxon>
        <taxon>Chitinibacteraceae</taxon>
        <taxon>Chitinimonas</taxon>
    </lineage>
</organism>
<evidence type="ECO:0000313" key="8">
    <source>
        <dbReference type="Proteomes" id="UP000317550"/>
    </source>
</evidence>
<dbReference type="KEGG" id="cari:FNU76_15145"/>
<dbReference type="GO" id="GO:0016020">
    <property type="term" value="C:membrane"/>
    <property type="evidence" value="ECO:0007669"/>
    <property type="project" value="UniProtKB-SubCell"/>
</dbReference>
<evidence type="ECO:0000256" key="5">
    <source>
        <dbReference type="SAM" id="Phobius"/>
    </source>
</evidence>
<feature type="domain" description="Bacterial virulence protein VirB8" evidence="6">
    <location>
        <begin position="44"/>
        <end position="248"/>
    </location>
</feature>
<dbReference type="InterPro" id="IPR032710">
    <property type="entry name" value="NTF2-like_dom_sf"/>
</dbReference>
<dbReference type="OrthoDB" id="597581at2"/>
<dbReference type="Gene3D" id="3.10.450.230">
    <property type="entry name" value="VirB8 protein"/>
    <property type="match status" value="1"/>
</dbReference>
<evidence type="ECO:0000256" key="1">
    <source>
        <dbReference type="ARBA" id="ARBA00004167"/>
    </source>
</evidence>
<evidence type="ECO:0000256" key="4">
    <source>
        <dbReference type="ARBA" id="ARBA00023136"/>
    </source>
</evidence>
<dbReference type="CDD" id="cd16425">
    <property type="entry name" value="TrbF"/>
    <property type="match status" value="1"/>
</dbReference>
<keyword evidence="3 5" id="KW-1133">Transmembrane helix</keyword>
<proteinExistence type="predicted"/>
<name>A0A516SHG9_9NEIS</name>
<dbReference type="AlphaFoldDB" id="A0A516SHG9"/>
<dbReference type="EMBL" id="CP041730">
    <property type="protein sequence ID" value="QDQ27582.1"/>
    <property type="molecule type" value="Genomic_DNA"/>
</dbReference>
<gene>
    <name evidence="7" type="ORF">FNU76_15145</name>
</gene>
<comment type="subcellular location">
    <subcellularLocation>
        <location evidence="1">Membrane</location>
        <topology evidence="1">Single-pass membrane protein</topology>
    </subcellularLocation>
</comment>
<feature type="transmembrane region" description="Helical" evidence="5">
    <location>
        <begin position="64"/>
        <end position="85"/>
    </location>
</feature>